<organism evidence="2 3">
    <name type="scientific">Thioclava pacifica DSM 10166</name>
    <dbReference type="NCBI Taxonomy" id="1353537"/>
    <lineage>
        <taxon>Bacteria</taxon>
        <taxon>Pseudomonadati</taxon>
        <taxon>Pseudomonadota</taxon>
        <taxon>Alphaproteobacteria</taxon>
        <taxon>Rhodobacterales</taxon>
        <taxon>Paracoccaceae</taxon>
        <taxon>Thioclava</taxon>
    </lineage>
</organism>
<sequence length="125" mass="13442">MREDIAWQRLEGAVIFIAGLALAAMMGPGWSWWVWIVIFFAPDLSMLGYLAGPVSGAVAYNLAHIYGFGLAIAALGALPVAQTPWLVAAGLLVLAHAGFDRMLGYGLKRRSGFQDTHLGRIGTRN</sequence>
<feature type="transmembrane region" description="Helical" evidence="1">
    <location>
        <begin position="58"/>
        <end position="78"/>
    </location>
</feature>
<dbReference type="OrthoDB" id="9813911at2"/>
<keyword evidence="1" id="KW-1133">Transmembrane helix</keyword>
<keyword evidence="1" id="KW-0472">Membrane</keyword>
<gene>
    <name evidence="2" type="ORF">TP2_10995</name>
</gene>
<keyword evidence="3" id="KW-1185">Reference proteome</keyword>
<accession>A0A074J7W9</accession>
<comment type="caution">
    <text evidence="2">The sequence shown here is derived from an EMBL/GenBank/DDBJ whole genome shotgun (WGS) entry which is preliminary data.</text>
</comment>
<protein>
    <recommendedName>
        <fullName evidence="4">DUF4260 domain-containing protein</fullName>
    </recommendedName>
</protein>
<dbReference type="AlphaFoldDB" id="A0A074J7W9"/>
<dbReference type="EMBL" id="AUND01000034">
    <property type="protein sequence ID" value="KEO51995.1"/>
    <property type="molecule type" value="Genomic_DNA"/>
</dbReference>
<evidence type="ECO:0000256" key="1">
    <source>
        <dbReference type="SAM" id="Phobius"/>
    </source>
</evidence>
<feature type="transmembrane region" description="Helical" evidence="1">
    <location>
        <begin position="7"/>
        <end position="26"/>
    </location>
</feature>
<evidence type="ECO:0008006" key="4">
    <source>
        <dbReference type="Google" id="ProtNLM"/>
    </source>
</evidence>
<keyword evidence="1" id="KW-0812">Transmembrane</keyword>
<feature type="transmembrane region" description="Helical" evidence="1">
    <location>
        <begin position="84"/>
        <end position="103"/>
    </location>
</feature>
<feature type="transmembrane region" description="Helical" evidence="1">
    <location>
        <begin position="32"/>
        <end position="51"/>
    </location>
</feature>
<evidence type="ECO:0000313" key="2">
    <source>
        <dbReference type="EMBL" id="KEO51995.1"/>
    </source>
</evidence>
<proteinExistence type="predicted"/>
<evidence type="ECO:0000313" key="3">
    <source>
        <dbReference type="Proteomes" id="UP000027432"/>
    </source>
</evidence>
<dbReference type="InterPro" id="IPR025356">
    <property type="entry name" value="DUF4260"/>
</dbReference>
<dbReference type="Pfam" id="PF14079">
    <property type="entry name" value="DUF4260"/>
    <property type="match status" value="1"/>
</dbReference>
<name>A0A074J7W9_9RHOB</name>
<reference evidence="2 3" key="1">
    <citation type="submission" date="2013-07" db="EMBL/GenBank/DDBJ databases">
        <title>Thioclava pacifica DSM 10166 Genome Sequencing.</title>
        <authorList>
            <person name="Lai Q."/>
            <person name="Shao Z."/>
        </authorList>
    </citation>
    <scope>NUCLEOTIDE SEQUENCE [LARGE SCALE GENOMIC DNA]</scope>
    <source>
        <strain evidence="2 3">DSM 10166</strain>
    </source>
</reference>
<dbReference type="eggNOG" id="ENOG5032SZF">
    <property type="taxonomic scope" value="Bacteria"/>
</dbReference>
<dbReference type="RefSeq" id="WP_038078490.1">
    <property type="nucleotide sequence ID" value="NZ_AUND01000034.1"/>
</dbReference>
<dbReference type="Proteomes" id="UP000027432">
    <property type="component" value="Unassembled WGS sequence"/>
</dbReference>